<dbReference type="AlphaFoldDB" id="A0A242NRV7"/>
<dbReference type="Pfam" id="PF04294">
    <property type="entry name" value="VanW"/>
    <property type="match status" value="1"/>
</dbReference>
<dbReference type="OrthoDB" id="9797191at2"/>
<dbReference type="PANTHER" id="PTHR35788">
    <property type="entry name" value="EXPORTED PROTEIN-RELATED"/>
    <property type="match status" value="1"/>
</dbReference>
<dbReference type="InterPro" id="IPR052913">
    <property type="entry name" value="Glycopeptide_resist_protein"/>
</dbReference>
<accession>A0A242NRV7</accession>
<organism evidence="1 2">
    <name type="scientific">Gilliamella apis</name>
    <dbReference type="NCBI Taxonomy" id="1970738"/>
    <lineage>
        <taxon>Bacteria</taxon>
        <taxon>Pseudomonadati</taxon>
        <taxon>Pseudomonadota</taxon>
        <taxon>Gammaproteobacteria</taxon>
        <taxon>Orbales</taxon>
        <taxon>Orbaceae</taxon>
        <taxon>Gilliamella</taxon>
    </lineage>
</organism>
<protein>
    <submittedName>
        <fullName evidence="1">Vancomycin resistance protein</fullName>
    </submittedName>
</protein>
<sequence>MQKTIVDKPKKRSNLRLKLGKEYFILKRKLDWWRNRHTYSVIDKNNNTCCYSHKKHQSVLLRQLKDVDMYLQYNKITNLRLAIEQLDGSIIEPNQRFSIWQKVGRPSKKRGFLEGLSLHNGQIGKDIGGGLCQLGNLIYWMVLHSDLTIIERWRHSFDVFPDVNRTIPFACGATLSYNYIDLQLLNKTNTTYRLNLWLDDEYLHGELLANTPLSYRYEIFETDHVIEQQWWGGYTRHNKIWQRKTHLLDNQIEEKLISENHAIMMYTPYLTQPNEV</sequence>
<dbReference type="Proteomes" id="UP000194968">
    <property type="component" value="Unassembled WGS sequence"/>
</dbReference>
<comment type="caution">
    <text evidence="1">The sequence shown here is derived from an EMBL/GenBank/DDBJ whole genome shotgun (WGS) entry which is preliminary data.</text>
</comment>
<gene>
    <name evidence="1" type="ORF">B6D06_11205</name>
</gene>
<name>A0A242NRV7_9GAMM</name>
<proteinExistence type="predicted"/>
<dbReference type="InterPro" id="IPR007391">
    <property type="entry name" value="Vancomycin_resist_VanW"/>
</dbReference>
<dbReference type="RefSeq" id="WP_086321149.1">
    <property type="nucleotide sequence ID" value="NZ_NASD01000001.1"/>
</dbReference>
<evidence type="ECO:0000313" key="2">
    <source>
        <dbReference type="Proteomes" id="UP000194968"/>
    </source>
</evidence>
<evidence type="ECO:0000313" key="1">
    <source>
        <dbReference type="EMBL" id="OTQ48035.1"/>
    </source>
</evidence>
<dbReference type="EMBL" id="NASK01000104">
    <property type="protein sequence ID" value="OTQ48035.1"/>
    <property type="molecule type" value="Genomic_DNA"/>
</dbReference>
<dbReference type="PANTHER" id="PTHR35788:SF1">
    <property type="entry name" value="EXPORTED PROTEIN"/>
    <property type="match status" value="1"/>
</dbReference>
<reference evidence="1 2" key="1">
    <citation type="submission" date="2017-03" db="EMBL/GenBank/DDBJ databases">
        <title>Comparative genomics of honeybee gut symbionts reveal geographically distinct and subgroup specific antibiotic resistance.</title>
        <authorList>
            <person name="Ludvigsen J."/>
            <person name="Porcellato D."/>
            <person name="Labee-Lund T.M."/>
            <person name="Amdam G.V."/>
            <person name="Rudi K."/>
        </authorList>
    </citation>
    <scope>NUCLEOTIDE SEQUENCE [LARGE SCALE GENOMIC DNA]</scope>
    <source>
        <strain evidence="1 2">A-4-12</strain>
    </source>
</reference>